<gene>
    <name evidence="1" type="ORF">L914_17775</name>
</gene>
<dbReference type="Proteomes" id="UP000054532">
    <property type="component" value="Unassembled WGS sequence"/>
</dbReference>
<dbReference type="InterPro" id="IPR035940">
    <property type="entry name" value="CAP_sf"/>
</dbReference>
<dbReference type="AlphaFoldDB" id="W2MG12"/>
<dbReference type="EMBL" id="KI695564">
    <property type="protein sequence ID" value="ETM35287.1"/>
    <property type="molecule type" value="Genomic_DNA"/>
</dbReference>
<dbReference type="Gene3D" id="3.40.33.10">
    <property type="entry name" value="CAP"/>
    <property type="match status" value="1"/>
</dbReference>
<name>W2MG12_PHYNI</name>
<accession>W2MG12</accession>
<organism evidence="1">
    <name type="scientific">Phytophthora nicotianae</name>
    <name type="common">Potato buckeye rot agent</name>
    <name type="synonym">Phytophthora parasitica</name>
    <dbReference type="NCBI Taxonomy" id="4792"/>
    <lineage>
        <taxon>Eukaryota</taxon>
        <taxon>Sar</taxon>
        <taxon>Stramenopiles</taxon>
        <taxon>Oomycota</taxon>
        <taxon>Peronosporomycetes</taxon>
        <taxon>Peronosporales</taxon>
        <taxon>Peronosporaceae</taxon>
        <taxon>Phytophthora</taxon>
    </lineage>
</organism>
<proteinExistence type="predicted"/>
<evidence type="ECO:0000313" key="1">
    <source>
        <dbReference type="EMBL" id="ETM35287.1"/>
    </source>
</evidence>
<sequence>QRAIKGLPALCPNKKLHATAQRPSDDMAAKNCMAMTDDGSIISECITQGGYDWRPRMWPQTPITPLTPLEVDVVLRGQEGR</sequence>
<reference evidence="1" key="1">
    <citation type="submission" date="2013-11" db="EMBL/GenBank/DDBJ databases">
        <title>The Genome Sequence of Phytophthora parasitica IAC_01/95.</title>
        <authorList>
            <consortium name="The Broad Institute Genomics Platform"/>
            <person name="Russ C."/>
            <person name="Tyler B."/>
            <person name="Panabieres F."/>
            <person name="Shan W."/>
            <person name="Tripathy S."/>
            <person name="Grunwald N."/>
            <person name="Machado M."/>
            <person name="Johnson C.S."/>
            <person name="Arredondo F."/>
            <person name="Hong C."/>
            <person name="Coffey M."/>
            <person name="Young S.K."/>
            <person name="Zeng Q."/>
            <person name="Gargeya S."/>
            <person name="Fitzgerald M."/>
            <person name="Abouelleil A."/>
            <person name="Alvarado L."/>
            <person name="Chapman S.B."/>
            <person name="Gainer-Dewar J."/>
            <person name="Goldberg J."/>
            <person name="Griggs A."/>
            <person name="Gujja S."/>
            <person name="Hansen M."/>
            <person name="Howarth C."/>
            <person name="Imamovic A."/>
            <person name="Ireland A."/>
            <person name="Larimer J."/>
            <person name="McCowan C."/>
            <person name="Murphy C."/>
            <person name="Pearson M."/>
            <person name="Poon T.W."/>
            <person name="Priest M."/>
            <person name="Roberts A."/>
            <person name="Saif S."/>
            <person name="Shea T."/>
            <person name="Sykes S."/>
            <person name="Wortman J."/>
            <person name="Nusbaum C."/>
            <person name="Birren B."/>
        </authorList>
    </citation>
    <scope>NUCLEOTIDE SEQUENCE [LARGE SCALE GENOMIC DNA]</scope>
    <source>
        <strain evidence="1">IAC_01/95</strain>
    </source>
</reference>
<protein>
    <submittedName>
        <fullName evidence="1">Uncharacterized protein</fullName>
    </submittedName>
</protein>
<feature type="non-terminal residue" evidence="1">
    <location>
        <position position="1"/>
    </location>
</feature>